<comment type="similarity">
    <text evidence="4">Belongs to the glycosyltransferase 2 family.</text>
</comment>
<comment type="pathway">
    <text evidence="3">Sphingolipid metabolism.</text>
</comment>
<dbReference type="SUPFAM" id="SSF53448">
    <property type="entry name" value="Nucleotide-diphospho-sugar transferases"/>
    <property type="match status" value="1"/>
</dbReference>
<keyword evidence="9 15" id="KW-0812">Transmembrane</keyword>
<evidence type="ECO:0000256" key="6">
    <source>
        <dbReference type="ARBA" id="ARBA00019988"/>
    </source>
</evidence>
<feature type="transmembrane region" description="Helical" evidence="15">
    <location>
        <begin position="20"/>
        <end position="43"/>
    </location>
</feature>
<dbReference type="InterPro" id="IPR025993">
    <property type="entry name" value="Ceramide_glucosylTrfase"/>
</dbReference>
<comment type="subcellular location">
    <subcellularLocation>
        <location evidence="1">Membrane</location>
        <topology evidence="1">Multi-pass membrane protein</topology>
    </subcellularLocation>
</comment>
<keyword evidence="10 15" id="KW-1133">Transmembrane helix</keyword>
<dbReference type="PANTHER" id="PTHR12726">
    <property type="entry name" value="CERAMIDE GLUCOSYLTRANSFERASE"/>
    <property type="match status" value="1"/>
</dbReference>
<evidence type="ECO:0000256" key="1">
    <source>
        <dbReference type="ARBA" id="ARBA00004141"/>
    </source>
</evidence>
<dbReference type="Proteomes" id="UP000193642">
    <property type="component" value="Unassembled WGS sequence"/>
</dbReference>
<sequence length="537" mass="60120">MSIHEEPPLQRHLDPTYQLTALLPALFGMACWMWMFGIGLANITVNYLRHKFKPQPVSSKRSKSEAPGVSILRPLKGVDINLRDNLESSFTLEYPNFEILFSVADERDPAIEVVKELMAQFPMVDAQLIVGEPDLCVNPKVNNLLTSYTLAKNEIVWILDSNISSVDCLLQHPSIGIVHHTPIGMNPESFGAALEQLYLNTSHVRVYTMVNKLQLGSCVIGKSNMFRKCELEHVGGLAHFGQYMSEDNIIGQTLWNRKRAHAIPADFYFKRRARWTRIRRFTVLAATILEPFMESYAFGLFFNVPRVWFFCWHITHWFLLDLLCGLIVEKSMITDNFPRYCLAWIVREVTALPILLHAFVGSTVEWRGRKFRLKPDGTVVPDSMQECNEKKVESRSEVVVDSLSKVLCCSNVTFGGKIIGVCAVMLAVFLFLGAVVAEGVKGVVAGEPITNSVGCVSVKSDSQVSTGSKANVEAVAFVPSITKRRSVDMTSRLNRPLWEAAASFISGCRFSTPPTTSEAWKIMFGSLVERISKQSTA</sequence>
<dbReference type="GO" id="GO:0008120">
    <property type="term" value="F:ceramide glucosyltransferase activity"/>
    <property type="evidence" value="ECO:0007669"/>
    <property type="project" value="UniProtKB-EC"/>
</dbReference>
<feature type="transmembrane region" description="Helical" evidence="15">
    <location>
        <begin position="281"/>
        <end position="301"/>
    </location>
</feature>
<evidence type="ECO:0000256" key="14">
    <source>
        <dbReference type="ARBA" id="ARBA00032575"/>
    </source>
</evidence>
<evidence type="ECO:0000256" key="13">
    <source>
        <dbReference type="ARBA" id="ARBA00031543"/>
    </source>
</evidence>
<comment type="pathway">
    <text evidence="2">Lipid metabolism; sphingolipid metabolism.</text>
</comment>
<evidence type="ECO:0000313" key="16">
    <source>
        <dbReference type="EMBL" id="ORY37635.1"/>
    </source>
</evidence>
<organism evidence="16 17">
    <name type="scientific">Rhizoclosmatium globosum</name>
    <dbReference type="NCBI Taxonomy" id="329046"/>
    <lineage>
        <taxon>Eukaryota</taxon>
        <taxon>Fungi</taxon>
        <taxon>Fungi incertae sedis</taxon>
        <taxon>Chytridiomycota</taxon>
        <taxon>Chytridiomycota incertae sedis</taxon>
        <taxon>Chytridiomycetes</taxon>
        <taxon>Chytridiales</taxon>
        <taxon>Chytriomycetaceae</taxon>
        <taxon>Rhizoclosmatium</taxon>
    </lineage>
</organism>
<evidence type="ECO:0000256" key="5">
    <source>
        <dbReference type="ARBA" id="ARBA00012699"/>
    </source>
</evidence>
<dbReference type="EC" id="2.4.1.80" evidence="5"/>
<dbReference type="InterPro" id="IPR029044">
    <property type="entry name" value="Nucleotide-diphossugar_trans"/>
</dbReference>
<evidence type="ECO:0000256" key="10">
    <source>
        <dbReference type="ARBA" id="ARBA00022989"/>
    </source>
</evidence>
<keyword evidence="8" id="KW-0808">Transferase</keyword>
<keyword evidence="11 15" id="KW-0472">Membrane</keyword>
<evidence type="ECO:0000256" key="11">
    <source>
        <dbReference type="ARBA" id="ARBA00023136"/>
    </source>
</evidence>
<evidence type="ECO:0000256" key="8">
    <source>
        <dbReference type="ARBA" id="ARBA00022679"/>
    </source>
</evidence>
<dbReference type="GO" id="GO:0006679">
    <property type="term" value="P:glucosylceramide biosynthetic process"/>
    <property type="evidence" value="ECO:0007669"/>
    <property type="project" value="TreeGrafter"/>
</dbReference>
<keyword evidence="7" id="KW-0328">Glycosyltransferase</keyword>
<feature type="transmembrane region" description="Helical" evidence="15">
    <location>
        <begin position="307"/>
        <end position="328"/>
    </location>
</feature>
<evidence type="ECO:0000313" key="17">
    <source>
        <dbReference type="Proteomes" id="UP000193642"/>
    </source>
</evidence>
<evidence type="ECO:0000256" key="7">
    <source>
        <dbReference type="ARBA" id="ARBA00022676"/>
    </source>
</evidence>
<dbReference type="EMBL" id="MCGO01000049">
    <property type="protein sequence ID" value="ORY37635.1"/>
    <property type="molecule type" value="Genomic_DNA"/>
</dbReference>
<evidence type="ECO:0000256" key="12">
    <source>
        <dbReference type="ARBA" id="ARBA00031017"/>
    </source>
</evidence>
<feature type="transmembrane region" description="Helical" evidence="15">
    <location>
        <begin position="418"/>
        <end position="437"/>
    </location>
</feature>
<protein>
    <recommendedName>
        <fullName evidence="6">Ceramide glucosyltransferase</fullName>
        <ecNumber evidence="5">2.4.1.80</ecNumber>
    </recommendedName>
    <alternativeName>
        <fullName evidence="13">Glucosylceramide synthase</fullName>
    </alternativeName>
    <alternativeName>
        <fullName evidence="14">UDP-glucose ceramide glucosyltransferase</fullName>
    </alternativeName>
    <alternativeName>
        <fullName evidence="12">UDP-glucose:N-acylsphingosine D-glucosyltransferase</fullName>
    </alternativeName>
</protein>
<reference evidence="16 17" key="1">
    <citation type="submission" date="2016-07" db="EMBL/GenBank/DDBJ databases">
        <title>Pervasive Adenine N6-methylation of Active Genes in Fungi.</title>
        <authorList>
            <consortium name="DOE Joint Genome Institute"/>
            <person name="Mondo S.J."/>
            <person name="Dannebaum R.O."/>
            <person name="Kuo R.C."/>
            <person name="Labutti K."/>
            <person name="Haridas S."/>
            <person name="Kuo A."/>
            <person name="Salamov A."/>
            <person name="Ahrendt S.R."/>
            <person name="Lipzen A."/>
            <person name="Sullivan W."/>
            <person name="Andreopoulos W.B."/>
            <person name="Clum A."/>
            <person name="Lindquist E."/>
            <person name="Daum C."/>
            <person name="Ramamoorthy G.K."/>
            <person name="Gryganskyi A."/>
            <person name="Culley D."/>
            <person name="Magnuson J.K."/>
            <person name="James T.Y."/>
            <person name="O'Malley M.A."/>
            <person name="Stajich J.E."/>
            <person name="Spatafora J.W."/>
            <person name="Visel A."/>
            <person name="Grigoriev I.V."/>
        </authorList>
    </citation>
    <scope>NUCLEOTIDE SEQUENCE [LARGE SCALE GENOMIC DNA]</scope>
    <source>
        <strain evidence="16 17">JEL800</strain>
    </source>
</reference>
<accession>A0A1Y2BU36</accession>
<dbReference type="OrthoDB" id="1483400at2759"/>
<name>A0A1Y2BU36_9FUNG</name>
<evidence type="ECO:0000256" key="15">
    <source>
        <dbReference type="SAM" id="Phobius"/>
    </source>
</evidence>
<evidence type="ECO:0000256" key="9">
    <source>
        <dbReference type="ARBA" id="ARBA00022692"/>
    </source>
</evidence>
<evidence type="ECO:0000256" key="4">
    <source>
        <dbReference type="ARBA" id="ARBA00006739"/>
    </source>
</evidence>
<evidence type="ECO:0000256" key="2">
    <source>
        <dbReference type="ARBA" id="ARBA00004760"/>
    </source>
</evidence>
<dbReference type="GO" id="GO:0016020">
    <property type="term" value="C:membrane"/>
    <property type="evidence" value="ECO:0007669"/>
    <property type="project" value="UniProtKB-SubCell"/>
</dbReference>
<proteinExistence type="inferred from homology"/>
<dbReference type="PANTHER" id="PTHR12726:SF0">
    <property type="entry name" value="CERAMIDE GLUCOSYLTRANSFERASE"/>
    <property type="match status" value="1"/>
</dbReference>
<dbReference type="AlphaFoldDB" id="A0A1Y2BU36"/>
<dbReference type="STRING" id="329046.A0A1Y2BU36"/>
<dbReference type="Pfam" id="PF13506">
    <property type="entry name" value="Glyco_transf_21"/>
    <property type="match status" value="1"/>
</dbReference>
<keyword evidence="17" id="KW-1185">Reference proteome</keyword>
<evidence type="ECO:0000256" key="3">
    <source>
        <dbReference type="ARBA" id="ARBA00004991"/>
    </source>
</evidence>
<gene>
    <name evidence="16" type="ORF">BCR33DRAFT_721369</name>
</gene>
<comment type="caution">
    <text evidence="16">The sequence shown here is derived from an EMBL/GenBank/DDBJ whole genome shotgun (WGS) entry which is preliminary data.</text>
</comment>
<dbReference type="UniPathway" id="UPA00222"/>